<evidence type="ECO:0000256" key="7">
    <source>
        <dbReference type="ARBA" id="ARBA00022840"/>
    </source>
</evidence>
<feature type="transmembrane region" description="Helical" evidence="10">
    <location>
        <begin position="438"/>
        <end position="459"/>
    </location>
</feature>
<dbReference type="SUPFAM" id="SSF52540">
    <property type="entry name" value="P-loop containing nucleoside triphosphate hydrolases"/>
    <property type="match status" value="2"/>
</dbReference>
<evidence type="ECO:0000259" key="11">
    <source>
        <dbReference type="PROSITE" id="PS50893"/>
    </source>
</evidence>
<sequence length="1276" mass="144633">MMLWRLYYAAAGRRAQCDYTAGIELPTVEVRFEHLNVEGKARPSGRTLPSLYNVAANMLEDLLSYLHIIGSRKRQFPILKDLSGVLKPSRMVLLLGPPSSGKTTLLNSLAGLEMDPSLKVSGKLTYNGHTTSEFVAQRTAAYIGQHDNHIGELTVRETLAFSARCQGTGFLSEVVDEVLRTKRRENLNVDDDVVHSADINMFMKTAGHEGQRASLMIDHVLKILGMEECADTLVGSIMSRGISGGQKKRLTIGEMLVGGARVMLMDEISNGLDASTTFRIVNYMRRATHILKGTTLISLLQPTPECYEVFDDVLLLSQGHIVYHGPREDVLRFFHHLGFTCPRRKNVPDFLHEVISKKDQRQYWARDYQPYRYFTVKEFAEAYKSFSTGEEMREELSKPFDKKEHRAGLSFLKHGASEWELLKACISREFMLMKRNSYVYVFKILQLIIMAVVIGTLFLRTEMKRETAIDGLIYMGAMFFIVIMILFNGMADLSIMLPKLPVFYKQRKFRFYPPWAFSLPPCLLHIPIIFLEVAAFVPIPYYMIGFDPQIARLFKQYFLLVLVSQMSGSMFRFIGSIGRNETVSSTLSAFILLVLLTMSGFVLSRDRINKLGIWGYWISPFMYADNAILVNEFLGDNWNQGASFSTGTLGTKILKFRGFFADPNWYWIGVLALLAFTIIFQLGFALALTFLNPFGRSRAFISEDSEGDKGSNPSKNGSVTFDTVALDDDDDNVSMKQGVVLPFEPRFVTFEDITYVLDTSQGMIEKSVVKKRSTIIKGVSGAFRPGLLTALMGVTGAGKTTLLDVLAGRKTRGQIQGDIRINGYPKKQNTFARISGYCEQNDIHSPFVTVHESLLYSAWLRLPSEVDFHTRMMFVEEVIALVELNNLRHLMVGLPGVNGLSIEQRKRLTIAVELVANPSIVFMDEPTSGLDARAAAIVMRTVRNAVDTGRTIVCTIHQPSMDIFESFDQGIQGVSKIKDGYNPATWMLEISTPRQEAVLGVDFAMLYKKSDLYKRNKVMIKELSSPVVGSRDLYFSTRYYRSTFTQCAAETEQDLFNAIGSMFTAIFSIGIQNATTVQSVVDIERTVFYRERAARMYAAFPYALSQVLIELPYMLLQTVVYCIIVYPMIGFEYTLLKCFWFWFFMYFTLLYFTFYGMMTVSFTPNQQIGYIVSTAFYGLWNLFAGFIIPQPRAPVWWRWYFNVCPVSWTFYGVVASQYGDVKTTFPDGLTVEGFVKLYFGFEHHFVGVVGIVVVGFGVLFISIFSMCIMLLNFQKR</sequence>
<dbReference type="FunFam" id="3.40.50.300:FF:000179">
    <property type="entry name" value="ABC transporter G family member 34"/>
    <property type="match status" value="1"/>
</dbReference>
<dbReference type="InterPro" id="IPR013581">
    <property type="entry name" value="PDR_assoc"/>
</dbReference>
<feature type="transmembrane region" description="Helical" evidence="10">
    <location>
        <begin position="1245"/>
        <end position="1271"/>
    </location>
</feature>
<dbReference type="CDD" id="cd03233">
    <property type="entry name" value="ABCG_PDR_domain1"/>
    <property type="match status" value="1"/>
</dbReference>
<comment type="caution">
    <text evidence="12">The sequence shown here is derived from an EMBL/GenBank/DDBJ whole genome shotgun (WGS) entry which is preliminary data.</text>
</comment>
<keyword evidence="3" id="KW-0813">Transport</keyword>
<dbReference type="InterPro" id="IPR003593">
    <property type="entry name" value="AAA+_ATPase"/>
</dbReference>
<evidence type="ECO:0000256" key="5">
    <source>
        <dbReference type="ARBA" id="ARBA00022737"/>
    </source>
</evidence>
<evidence type="ECO:0000256" key="8">
    <source>
        <dbReference type="ARBA" id="ARBA00022989"/>
    </source>
</evidence>
<keyword evidence="13" id="KW-1185">Reference proteome</keyword>
<accession>A0AAV0LVJ3</accession>
<dbReference type="InterPro" id="IPR003439">
    <property type="entry name" value="ABC_transporter-like_ATP-bd"/>
</dbReference>
<dbReference type="Pfam" id="PF00005">
    <property type="entry name" value="ABC_tran"/>
    <property type="match status" value="2"/>
</dbReference>
<feature type="domain" description="ABC transporter" evidence="11">
    <location>
        <begin position="748"/>
        <end position="999"/>
    </location>
</feature>
<dbReference type="Proteomes" id="UP001154282">
    <property type="component" value="Unassembled WGS sequence"/>
</dbReference>
<dbReference type="PROSITE" id="PS00211">
    <property type="entry name" value="ABC_TRANSPORTER_1"/>
    <property type="match status" value="1"/>
</dbReference>
<reference evidence="12" key="1">
    <citation type="submission" date="2022-08" db="EMBL/GenBank/DDBJ databases">
        <authorList>
            <person name="Gutierrez-Valencia J."/>
        </authorList>
    </citation>
    <scope>NUCLEOTIDE SEQUENCE</scope>
</reference>
<keyword evidence="8 10" id="KW-1133">Transmembrane helix</keyword>
<dbReference type="InterPro" id="IPR043926">
    <property type="entry name" value="ABCG_dom"/>
</dbReference>
<dbReference type="GO" id="GO:0005524">
    <property type="term" value="F:ATP binding"/>
    <property type="evidence" value="ECO:0007669"/>
    <property type="project" value="UniProtKB-KW"/>
</dbReference>
<dbReference type="Gene3D" id="3.40.50.300">
    <property type="entry name" value="P-loop containing nucleotide triphosphate hydrolases"/>
    <property type="match status" value="2"/>
</dbReference>
<evidence type="ECO:0000256" key="9">
    <source>
        <dbReference type="ARBA" id="ARBA00023136"/>
    </source>
</evidence>
<feature type="domain" description="ABC transporter" evidence="11">
    <location>
        <begin position="63"/>
        <end position="343"/>
    </location>
</feature>
<dbReference type="InterPro" id="IPR017871">
    <property type="entry name" value="ABC_transporter-like_CS"/>
</dbReference>
<keyword evidence="7" id="KW-0067">ATP-binding</keyword>
<dbReference type="EMBL" id="CAMGYJ010000006">
    <property type="protein sequence ID" value="CAI0438488.1"/>
    <property type="molecule type" value="Genomic_DNA"/>
</dbReference>
<keyword evidence="4 10" id="KW-0812">Transmembrane</keyword>
<feature type="transmembrane region" description="Helical" evidence="10">
    <location>
        <begin position="471"/>
        <end position="491"/>
    </location>
</feature>
<evidence type="ECO:0000256" key="10">
    <source>
        <dbReference type="SAM" id="Phobius"/>
    </source>
</evidence>
<dbReference type="CDD" id="cd03232">
    <property type="entry name" value="ABCG_PDR_domain2"/>
    <property type="match status" value="1"/>
</dbReference>
<dbReference type="FunFam" id="3.40.50.300:FF:000059">
    <property type="entry name" value="ABC transporter G family member 40"/>
    <property type="match status" value="1"/>
</dbReference>
<evidence type="ECO:0000256" key="1">
    <source>
        <dbReference type="ARBA" id="ARBA00004141"/>
    </source>
</evidence>
<feature type="transmembrane region" description="Helical" evidence="10">
    <location>
        <begin position="1168"/>
        <end position="1188"/>
    </location>
</feature>
<evidence type="ECO:0000313" key="13">
    <source>
        <dbReference type="Proteomes" id="UP001154282"/>
    </source>
</evidence>
<dbReference type="Pfam" id="PF19055">
    <property type="entry name" value="ABC2_membrane_7"/>
    <property type="match status" value="1"/>
</dbReference>
<feature type="transmembrane region" description="Helical" evidence="10">
    <location>
        <begin position="556"/>
        <end position="574"/>
    </location>
</feature>
<feature type="transmembrane region" description="Helical" evidence="10">
    <location>
        <begin position="665"/>
        <end position="691"/>
    </location>
</feature>
<keyword evidence="9 10" id="KW-0472">Membrane</keyword>
<keyword evidence="6" id="KW-0547">Nucleotide-binding</keyword>
<comment type="similarity">
    <text evidence="2">Belongs to the ABC transporter superfamily. ABCG family. PDR (TC 3.A.1.205) subfamily.</text>
</comment>
<keyword evidence="5" id="KW-0677">Repeat</keyword>
<organism evidence="12 13">
    <name type="scientific">Linum tenue</name>
    <dbReference type="NCBI Taxonomy" id="586396"/>
    <lineage>
        <taxon>Eukaryota</taxon>
        <taxon>Viridiplantae</taxon>
        <taxon>Streptophyta</taxon>
        <taxon>Embryophyta</taxon>
        <taxon>Tracheophyta</taxon>
        <taxon>Spermatophyta</taxon>
        <taxon>Magnoliopsida</taxon>
        <taxon>eudicotyledons</taxon>
        <taxon>Gunneridae</taxon>
        <taxon>Pentapetalae</taxon>
        <taxon>rosids</taxon>
        <taxon>fabids</taxon>
        <taxon>Malpighiales</taxon>
        <taxon>Linaceae</taxon>
        <taxon>Linum</taxon>
    </lineage>
</organism>
<gene>
    <name evidence="12" type="ORF">LITE_LOCUS25821</name>
</gene>
<dbReference type="InterPro" id="IPR027417">
    <property type="entry name" value="P-loop_NTPase"/>
</dbReference>
<dbReference type="SMART" id="SM00382">
    <property type="entry name" value="AAA"/>
    <property type="match status" value="2"/>
</dbReference>
<dbReference type="InterPro" id="IPR034003">
    <property type="entry name" value="ABCG_PDR_2"/>
</dbReference>
<dbReference type="InterPro" id="IPR034001">
    <property type="entry name" value="ABCG_PDR_1"/>
</dbReference>
<dbReference type="GO" id="GO:0016887">
    <property type="term" value="F:ATP hydrolysis activity"/>
    <property type="evidence" value="ECO:0007669"/>
    <property type="project" value="InterPro"/>
</dbReference>
<name>A0AAV0LVJ3_9ROSI</name>
<proteinExistence type="inferred from homology"/>
<evidence type="ECO:0000256" key="6">
    <source>
        <dbReference type="ARBA" id="ARBA00022741"/>
    </source>
</evidence>
<dbReference type="PANTHER" id="PTHR19241">
    <property type="entry name" value="ATP-BINDING CASSETTE TRANSPORTER"/>
    <property type="match status" value="1"/>
</dbReference>
<evidence type="ECO:0000313" key="12">
    <source>
        <dbReference type="EMBL" id="CAI0438488.1"/>
    </source>
</evidence>
<dbReference type="Pfam" id="PF08370">
    <property type="entry name" value="PDR_assoc"/>
    <property type="match status" value="1"/>
</dbReference>
<dbReference type="GO" id="GO:0005886">
    <property type="term" value="C:plasma membrane"/>
    <property type="evidence" value="ECO:0007669"/>
    <property type="project" value="UniProtKB-ARBA"/>
</dbReference>
<dbReference type="GO" id="GO:0140359">
    <property type="term" value="F:ABC-type transporter activity"/>
    <property type="evidence" value="ECO:0007669"/>
    <property type="project" value="InterPro"/>
</dbReference>
<dbReference type="InterPro" id="IPR013525">
    <property type="entry name" value="ABC2_TM"/>
</dbReference>
<evidence type="ECO:0000256" key="3">
    <source>
        <dbReference type="ARBA" id="ARBA00022448"/>
    </source>
</evidence>
<evidence type="ECO:0000256" key="2">
    <source>
        <dbReference type="ARBA" id="ARBA00006012"/>
    </source>
</evidence>
<feature type="transmembrane region" description="Helical" evidence="10">
    <location>
        <begin position="1139"/>
        <end position="1156"/>
    </location>
</feature>
<feature type="transmembrane region" description="Helical" evidence="10">
    <location>
        <begin position="523"/>
        <end position="544"/>
    </location>
</feature>
<feature type="transmembrane region" description="Helical" evidence="10">
    <location>
        <begin position="1099"/>
        <end position="1127"/>
    </location>
</feature>
<protein>
    <recommendedName>
        <fullName evidence="11">ABC transporter domain-containing protein</fullName>
    </recommendedName>
</protein>
<evidence type="ECO:0000256" key="4">
    <source>
        <dbReference type="ARBA" id="ARBA00022692"/>
    </source>
</evidence>
<comment type="subcellular location">
    <subcellularLocation>
        <location evidence="1">Membrane</location>
        <topology evidence="1">Multi-pass membrane protein</topology>
    </subcellularLocation>
</comment>
<dbReference type="AlphaFoldDB" id="A0AAV0LVJ3"/>
<dbReference type="Pfam" id="PF01061">
    <property type="entry name" value="ABC2_membrane"/>
    <property type="match status" value="2"/>
</dbReference>
<dbReference type="PROSITE" id="PS50893">
    <property type="entry name" value="ABC_TRANSPORTER_2"/>
    <property type="match status" value="2"/>
</dbReference>
<feature type="transmembrane region" description="Helical" evidence="10">
    <location>
        <begin position="586"/>
        <end position="604"/>
    </location>
</feature>